<evidence type="ECO:0000313" key="4">
    <source>
        <dbReference type="Proteomes" id="UP000784294"/>
    </source>
</evidence>
<dbReference type="Proteomes" id="UP000784294">
    <property type="component" value="Unassembled WGS sequence"/>
</dbReference>
<protein>
    <recommendedName>
        <fullName evidence="5">Ion transport domain-containing protein</fullName>
    </recommendedName>
</protein>
<feature type="transmembrane region" description="Helical" evidence="2">
    <location>
        <begin position="226"/>
        <end position="250"/>
    </location>
</feature>
<comment type="caution">
    <text evidence="3">The sequence shown here is derived from an EMBL/GenBank/DDBJ whole genome shotgun (WGS) entry which is preliminary data.</text>
</comment>
<evidence type="ECO:0008006" key="5">
    <source>
        <dbReference type="Google" id="ProtNLM"/>
    </source>
</evidence>
<proteinExistence type="predicted"/>
<accession>A0A448WT06</accession>
<dbReference type="AlphaFoldDB" id="A0A448WT06"/>
<reference evidence="3" key="1">
    <citation type="submission" date="2018-11" db="EMBL/GenBank/DDBJ databases">
        <authorList>
            <consortium name="Pathogen Informatics"/>
        </authorList>
    </citation>
    <scope>NUCLEOTIDE SEQUENCE</scope>
</reference>
<keyword evidence="2" id="KW-0812">Transmembrane</keyword>
<dbReference type="PANTHER" id="PTHR10217">
    <property type="entry name" value="VOLTAGE AND LIGAND GATED POTASSIUM CHANNEL"/>
    <property type="match status" value="1"/>
</dbReference>
<keyword evidence="2" id="KW-0472">Membrane</keyword>
<feature type="region of interest" description="Disordered" evidence="1">
    <location>
        <begin position="102"/>
        <end position="131"/>
    </location>
</feature>
<sequence length="288" mass="29946">MASLSLFPNALSAPRQTASVATASAVARTVGGIYTTTTISTTISKMAPTTTVDAISVPPAIASSGDPSLPSLVTSSLSSQPPLKGFTVTAPASVGVENGLSHRNQSVQGKGTSPNGLLTTPTPLGPPANIPLPATTVPSRFIAAVTTGLTDHDTAVGRPSSPVVTMAAFAMMPVVTYQSKITETSDTKCLPSKQTTHTPATNTAASVIRHGLPQFIVLHYSPFKAVWDWVILLLVLYTAVFTPYTAAFLLNEDKVSATLTIQVLHRRAVFIAIVSGSSPRLKKVKTPS</sequence>
<dbReference type="GO" id="GO:0042391">
    <property type="term" value="P:regulation of membrane potential"/>
    <property type="evidence" value="ECO:0007669"/>
    <property type="project" value="TreeGrafter"/>
</dbReference>
<name>A0A448WT06_9PLAT</name>
<dbReference type="OrthoDB" id="432483at2759"/>
<dbReference type="PANTHER" id="PTHR10217:SF548">
    <property type="entry name" value="GH12235P"/>
    <property type="match status" value="1"/>
</dbReference>
<dbReference type="GO" id="GO:0005886">
    <property type="term" value="C:plasma membrane"/>
    <property type="evidence" value="ECO:0007669"/>
    <property type="project" value="TreeGrafter"/>
</dbReference>
<evidence type="ECO:0000256" key="2">
    <source>
        <dbReference type="SAM" id="Phobius"/>
    </source>
</evidence>
<evidence type="ECO:0000313" key="3">
    <source>
        <dbReference type="EMBL" id="VEL19512.1"/>
    </source>
</evidence>
<organism evidence="3 4">
    <name type="scientific">Protopolystoma xenopodis</name>
    <dbReference type="NCBI Taxonomy" id="117903"/>
    <lineage>
        <taxon>Eukaryota</taxon>
        <taxon>Metazoa</taxon>
        <taxon>Spiralia</taxon>
        <taxon>Lophotrochozoa</taxon>
        <taxon>Platyhelminthes</taxon>
        <taxon>Monogenea</taxon>
        <taxon>Polyopisthocotylea</taxon>
        <taxon>Polystomatidea</taxon>
        <taxon>Polystomatidae</taxon>
        <taxon>Protopolystoma</taxon>
    </lineage>
</organism>
<keyword evidence="4" id="KW-1185">Reference proteome</keyword>
<gene>
    <name evidence="3" type="ORF">PXEA_LOCUS12952</name>
</gene>
<feature type="compositionally biased region" description="Low complexity" evidence="1">
    <location>
        <begin position="111"/>
        <end position="122"/>
    </location>
</feature>
<dbReference type="GO" id="GO:0005242">
    <property type="term" value="F:inward rectifier potassium channel activity"/>
    <property type="evidence" value="ECO:0007669"/>
    <property type="project" value="TreeGrafter"/>
</dbReference>
<keyword evidence="2" id="KW-1133">Transmembrane helix</keyword>
<dbReference type="EMBL" id="CAAALY010041883">
    <property type="protein sequence ID" value="VEL19512.1"/>
    <property type="molecule type" value="Genomic_DNA"/>
</dbReference>
<dbReference type="InterPro" id="IPR050818">
    <property type="entry name" value="KCNH_animal-type"/>
</dbReference>
<evidence type="ECO:0000256" key="1">
    <source>
        <dbReference type="SAM" id="MobiDB-lite"/>
    </source>
</evidence>